<dbReference type="EMBL" id="BSOW01000019">
    <property type="protein sequence ID" value="GLR88538.1"/>
    <property type="molecule type" value="Genomic_DNA"/>
</dbReference>
<reference evidence="2" key="1">
    <citation type="journal article" date="2019" name="Int. J. Syst. Evol. Microbiol.">
        <title>The Global Catalogue of Microorganisms (GCM) 10K type strain sequencing project: providing services to taxonomists for standard genome sequencing and annotation.</title>
        <authorList>
            <consortium name="The Broad Institute Genomics Platform"/>
            <consortium name="The Broad Institute Genome Sequencing Center for Infectious Disease"/>
            <person name="Wu L."/>
            <person name="Ma J."/>
        </authorList>
    </citation>
    <scope>NUCLEOTIDE SEQUENCE [LARGE SCALE GENOMIC DNA]</scope>
    <source>
        <strain evidence="2">NBRC 102520</strain>
    </source>
</reference>
<dbReference type="PANTHER" id="PTHR39327">
    <property type="match status" value="1"/>
</dbReference>
<name>A0ABQ6B8M0_9BRAD</name>
<gene>
    <name evidence="1" type="ORF">GCM10007857_52500</name>
</gene>
<accession>A0ABQ6B8M0</accession>
<dbReference type="InterPro" id="IPR010319">
    <property type="entry name" value="Transglutaminase-like_Cys_pept"/>
</dbReference>
<proteinExistence type="predicted"/>
<organism evidence="1 2">
    <name type="scientific">Bradyrhizobium iriomotense</name>
    <dbReference type="NCBI Taxonomy" id="441950"/>
    <lineage>
        <taxon>Bacteria</taxon>
        <taxon>Pseudomonadati</taxon>
        <taxon>Pseudomonadota</taxon>
        <taxon>Alphaproteobacteria</taxon>
        <taxon>Hyphomicrobiales</taxon>
        <taxon>Nitrobacteraceae</taxon>
        <taxon>Bradyrhizobium</taxon>
    </lineage>
</organism>
<protein>
    <recommendedName>
        <fullName evidence="3">Transglutaminase</fullName>
    </recommendedName>
</protein>
<dbReference type="RefSeq" id="WP_284270173.1">
    <property type="nucleotide sequence ID" value="NZ_BSOW01000019.1"/>
</dbReference>
<sequence length="202" mass="22750">MRNVSIMAAGAIAAVVSWFQPAHAGLLGMPMGLQSAIQHIKLETPTLPPMAYTQFCLRYRGECRARPLFRGGPVRLTEERSADLKEVNLMVNREIMPERNDLGLAGEQWLINPSRGDCNDYAVSKRHELLARGWPARALLLSEVVVNSGEHHLILVVRTKSGDLVLDNMTQVIKPWSRVPYRWVRMQMPNSRLWATIAASRV</sequence>
<evidence type="ECO:0000313" key="2">
    <source>
        <dbReference type="Proteomes" id="UP001156905"/>
    </source>
</evidence>
<dbReference type="Gene3D" id="3.10.620.30">
    <property type="match status" value="1"/>
</dbReference>
<keyword evidence="2" id="KW-1185">Reference proteome</keyword>
<evidence type="ECO:0000313" key="1">
    <source>
        <dbReference type="EMBL" id="GLR88538.1"/>
    </source>
</evidence>
<dbReference type="PANTHER" id="PTHR39327:SF1">
    <property type="entry name" value="BLR5470 PROTEIN"/>
    <property type="match status" value="1"/>
</dbReference>
<dbReference type="Pfam" id="PF06035">
    <property type="entry name" value="Peptidase_C93"/>
    <property type="match status" value="1"/>
</dbReference>
<dbReference type="Proteomes" id="UP001156905">
    <property type="component" value="Unassembled WGS sequence"/>
</dbReference>
<comment type="caution">
    <text evidence="1">The sequence shown here is derived from an EMBL/GenBank/DDBJ whole genome shotgun (WGS) entry which is preliminary data.</text>
</comment>
<evidence type="ECO:0008006" key="3">
    <source>
        <dbReference type="Google" id="ProtNLM"/>
    </source>
</evidence>